<sequence>MPLSGCFNDIIIYRYDALAAIIFLEKILRVKADTTNKIAKNPVKKNDYAHREPLYDKRN</sequence>
<keyword evidence="2" id="KW-1185">Reference proteome</keyword>
<proteinExistence type="predicted"/>
<evidence type="ECO:0000313" key="2">
    <source>
        <dbReference type="Proteomes" id="UP000004931"/>
    </source>
</evidence>
<organism evidence="1 2">
    <name type="scientific">marine gamma proteobacterium HTCC2143</name>
    <dbReference type="NCBI Taxonomy" id="247633"/>
    <lineage>
        <taxon>Bacteria</taxon>
        <taxon>Pseudomonadati</taxon>
        <taxon>Pseudomonadota</taxon>
        <taxon>Gammaproteobacteria</taxon>
        <taxon>Cellvibrionales</taxon>
        <taxon>Spongiibacteraceae</taxon>
        <taxon>BD1-7 clade</taxon>
    </lineage>
</organism>
<accession>A0YBV4</accession>
<protein>
    <submittedName>
        <fullName evidence="1">Uncharacterized protein</fullName>
    </submittedName>
</protein>
<comment type="caution">
    <text evidence="1">The sequence shown here is derived from an EMBL/GenBank/DDBJ whole genome shotgun (WGS) entry which is preliminary data.</text>
</comment>
<dbReference type="Proteomes" id="UP000004931">
    <property type="component" value="Unassembled WGS sequence"/>
</dbReference>
<dbReference type="AlphaFoldDB" id="A0YBV4"/>
<gene>
    <name evidence="1" type="ORF">GP2143_06270</name>
</gene>
<reference evidence="1 2" key="1">
    <citation type="journal article" date="2010" name="J. Bacteriol.">
        <title>Genome sequence of the oligotrophic marine Gammaproteobacterium HTCC2143, isolated from the Oregon Coast.</title>
        <authorList>
            <person name="Oh H.M."/>
            <person name="Kang I."/>
            <person name="Ferriera S."/>
            <person name="Giovannoni S.J."/>
            <person name="Cho J.C."/>
        </authorList>
    </citation>
    <scope>NUCLEOTIDE SEQUENCE [LARGE SCALE GENOMIC DNA]</scope>
    <source>
        <strain evidence="1 2">HTCC2143</strain>
    </source>
</reference>
<dbReference type="EMBL" id="AAVT01000002">
    <property type="protein sequence ID" value="EAW32034.1"/>
    <property type="molecule type" value="Genomic_DNA"/>
</dbReference>
<name>A0YBV4_9GAMM</name>
<evidence type="ECO:0000313" key="1">
    <source>
        <dbReference type="EMBL" id="EAW32034.1"/>
    </source>
</evidence>
<dbReference type="STRING" id="247633.GP2143_06270"/>